<sequence length="70" mass="7603">MATLTADSIAALEKFARGQFSIEIPGTFCSGVVRTLYSLAEINLDAPLECFVAQNVVFTMLIAKHIRLAN</sequence>
<proteinExistence type="predicted"/>
<organism evidence="1 2">
    <name type="scientific">Candidatus Litorirhabdus singularis</name>
    <dbReference type="NCBI Taxonomy" id="2518993"/>
    <lineage>
        <taxon>Bacteria</taxon>
        <taxon>Pseudomonadati</taxon>
        <taxon>Pseudomonadota</taxon>
        <taxon>Gammaproteobacteria</taxon>
        <taxon>Cellvibrionales</taxon>
        <taxon>Halieaceae</taxon>
        <taxon>Candidatus Litorirhabdus</taxon>
    </lineage>
</organism>
<accession>A0ABT3TF13</accession>
<reference evidence="1" key="1">
    <citation type="submission" date="2019-02" db="EMBL/GenBank/DDBJ databases">
        <authorList>
            <person name="Li S.-H."/>
        </authorList>
    </citation>
    <scope>NUCLEOTIDE SEQUENCE</scope>
    <source>
        <strain evidence="1">IMCC14734</strain>
    </source>
</reference>
<keyword evidence="2" id="KW-1185">Reference proteome</keyword>
<evidence type="ECO:0000313" key="1">
    <source>
        <dbReference type="EMBL" id="MCX2980599.1"/>
    </source>
</evidence>
<name>A0ABT3TF13_9GAMM</name>
<dbReference type="RefSeq" id="WP_279244573.1">
    <property type="nucleotide sequence ID" value="NZ_SHNN01000001.1"/>
</dbReference>
<dbReference type="Proteomes" id="UP001143362">
    <property type="component" value="Unassembled WGS sequence"/>
</dbReference>
<dbReference type="EMBL" id="SHNN01000001">
    <property type="protein sequence ID" value="MCX2980599.1"/>
    <property type="molecule type" value="Genomic_DNA"/>
</dbReference>
<protein>
    <submittedName>
        <fullName evidence="1">Uncharacterized protein</fullName>
    </submittedName>
</protein>
<comment type="caution">
    <text evidence="1">The sequence shown here is derived from an EMBL/GenBank/DDBJ whole genome shotgun (WGS) entry which is preliminary data.</text>
</comment>
<gene>
    <name evidence="1" type="ORF">EYC98_06885</name>
</gene>
<evidence type="ECO:0000313" key="2">
    <source>
        <dbReference type="Proteomes" id="UP001143362"/>
    </source>
</evidence>